<feature type="transmembrane region" description="Helical" evidence="1">
    <location>
        <begin position="91"/>
        <end position="111"/>
    </location>
</feature>
<evidence type="ECO:0000313" key="2">
    <source>
        <dbReference type="EMBL" id="ABS52451.1"/>
    </source>
</evidence>
<feature type="transmembrane region" description="Helical" evidence="1">
    <location>
        <begin position="158"/>
        <end position="176"/>
    </location>
</feature>
<protein>
    <submittedName>
        <fullName evidence="2">Uncharacterized protein</fullName>
    </submittedName>
</protein>
<dbReference type="RefSeq" id="WP_012108042.1">
    <property type="nucleotide sequence ID" value="NC_009714.1"/>
</dbReference>
<proteinExistence type="predicted"/>
<dbReference type="STRING" id="360107.CHAB381_0152"/>
<gene>
    <name evidence="2" type="ordered locus">CHAB381_0152</name>
</gene>
<sequence length="178" mass="21067">MIFDEMSEEDKLYEANLKRMQEEDAKREKQIQKDWNKTETQFMGWTINLAFYVGILYFCFFIIYWLGILVLFLTVSIILSSPIIRLIGFSNFIDFLLLLILVGFFTVLTSPEILNYNIKIWTPSLNNSWELIKNIGFENSIGIVLLSFLMLKFFGKYIINLILSINIFFINFAFNFKK</sequence>
<organism evidence="2 3">
    <name type="scientific">Campylobacter hominis (strain ATCC BAA-381 / DSM 21671 / CCUG 45161 / LMG 19568 / NCTC 13146 / CH001A)</name>
    <dbReference type="NCBI Taxonomy" id="360107"/>
    <lineage>
        <taxon>Bacteria</taxon>
        <taxon>Pseudomonadati</taxon>
        <taxon>Campylobacterota</taxon>
        <taxon>Epsilonproteobacteria</taxon>
        <taxon>Campylobacterales</taxon>
        <taxon>Campylobacteraceae</taxon>
        <taxon>Campylobacter</taxon>
    </lineage>
</organism>
<keyword evidence="3" id="KW-1185">Reference proteome</keyword>
<dbReference type="eggNOG" id="ENOG5032PKP">
    <property type="taxonomic scope" value="Bacteria"/>
</dbReference>
<keyword evidence="1" id="KW-1133">Transmembrane helix</keyword>
<keyword evidence="1" id="KW-0472">Membrane</keyword>
<dbReference type="KEGG" id="cha:CHAB381_0152"/>
<dbReference type="Proteomes" id="UP000002407">
    <property type="component" value="Chromosome"/>
</dbReference>
<evidence type="ECO:0000256" key="1">
    <source>
        <dbReference type="SAM" id="Phobius"/>
    </source>
</evidence>
<keyword evidence="1" id="KW-0812">Transmembrane</keyword>
<dbReference type="HOGENOM" id="CLU_1507934_0_0_7"/>
<evidence type="ECO:0000313" key="3">
    <source>
        <dbReference type="Proteomes" id="UP000002407"/>
    </source>
</evidence>
<reference evidence="3" key="1">
    <citation type="submission" date="2007-07" db="EMBL/GenBank/DDBJ databases">
        <title>Complete genome sequence of Campylobacter hominis ATCC BAA-381, a commensal isolated from the human gastrointestinal tract.</title>
        <authorList>
            <person name="Fouts D.E."/>
            <person name="Mongodin E.F."/>
            <person name="Puiu D."/>
            <person name="Sebastian Y."/>
            <person name="Miller W.G."/>
            <person name="Mandrell R.E."/>
            <person name="Nelson K.E."/>
        </authorList>
    </citation>
    <scope>NUCLEOTIDE SEQUENCE [LARGE SCALE GENOMIC DNA]</scope>
    <source>
        <strain evidence="3">ATCC BAA-381 / LMG 19568 / NCTC 13146 / CH001A</strain>
    </source>
</reference>
<dbReference type="AlphaFoldDB" id="A7HZS0"/>
<feature type="transmembrane region" description="Helical" evidence="1">
    <location>
        <begin position="49"/>
        <end position="79"/>
    </location>
</feature>
<name>A7HZS0_CAMHC</name>
<dbReference type="EMBL" id="CP000776">
    <property type="protein sequence ID" value="ABS52451.1"/>
    <property type="molecule type" value="Genomic_DNA"/>
</dbReference>
<accession>A7HZS0</accession>